<keyword evidence="10" id="KW-1185">Reference proteome</keyword>
<dbReference type="GO" id="GO:0015031">
    <property type="term" value="P:protein transport"/>
    <property type="evidence" value="ECO:0007669"/>
    <property type="project" value="UniProtKB-KW"/>
</dbReference>
<protein>
    <submittedName>
        <fullName evidence="9">Biopolymer transport protein ExbD/TolR</fullName>
    </submittedName>
</protein>
<feature type="transmembrane region" description="Helical" evidence="8">
    <location>
        <begin position="12"/>
        <end position="31"/>
    </location>
</feature>
<evidence type="ECO:0000256" key="7">
    <source>
        <dbReference type="RuleBase" id="RU003879"/>
    </source>
</evidence>
<evidence type="ECO:0000256" key="5">
    <source>
        <dbReference type="ARBA" id="ARBA00022989"/>
    </source>
</evidence>
<gene>
    <name evidence="9" type="ORF">ROTO_05790</name>
</gene>
<dbReference type="OrthoDB" id="8479787at2"/>
<keyword evidence="7" id="KW-0813">Transport</keyword>
<comment type="caution">
    <text evidence="9">The sequence shown here is derived from an EMBL/GenBank/DDBJ whole genome shotgun (WGS) entry which is preliminary data.</text>
</comment>
<dbReference type="STRING" id="74031.SAMN04488077_11099"/>
<dbReference type="Proteomes" id="UP000037046">
    <property type="component" value="Unassembled WGS sequence"/>
</dbReference>
<dbReference type="PATRIC" id="fig|74031.6.peg.595"/>
<keyword evidence="4 7" id="KW-0812">Transmembrane</keyword>
<comment type="subcellular location">
    <subcellularLocation>
        <location evidence="1">Cell membrane</location>
        <topology evidence="1">Single-pass membrane protein</topology>
    </subcellularLocation>
    <subcellularLocation>
        <location evidence="7">Cell membrane</location>
        <topology evidence="7">Single-pass type II membrane protein</topology>
    </subcellularLocation>
</comment>
<reference evidence="10" key="1">
    <citation type="submission" date="2015-07" db="EMBL/GenBank/DDBJ databases">
        <title>Draft Genome Sequence of Roseovarius tolerans EL-164, a producer of N-Acylated Alanine Methyl Esters (NAMEs).</title>
        <authorList>
            <person name="Voget S."/>
            <person name="Bruns H."/>
            <person name="Wagner-Doebler I."/>
            <person name="Schulz S."/>
            <person name="Daniel R."/>
        </authorList>
    </citation>
    <scope>NUCLEOTIDE SEQUENCE [LARGE SCALE GENOMIC DNA]</scope>
    <source>
        <strain evidence="10">EL-164</strain>
    </source>
</reference>
<dbReference type="AlphaFoldDB" id="A0A0L6CYR7"/>
<dbReference type="Pfam" id="PF02472">
    <property type="entry name" value="ExbD"/>
    <property type="match status" value="1"/>
</dbReference>
<keyword evidence="3" id="KW-1003">Cell membrane</keyword>
<evidence type="ECO:0000256" key="3">
    <source>
        <dbReference type="ARBA" id="ARBA00022475"/>
    </source>
</evidence>
<evidence type="ECO:0000313" key="10">
    <source>
        <dbReference type="Proteomes" id="UP000037046"/>
    </source>
</evidence>
<dbReference type="EMBL" id="LGVV01000004">
    <property type="protein sequence ID" value="KNX42932.1"/>
    <property type="molecule type" value="Genomic_DNA"/>
</dbReference>
<evidence type="ECO:0000256" key="1">
    <source>
        <dbReference type="ARBA" id="ARBA00004162"/>
    </source>
</evidence>
<evidence type="ECO:0000256" key="2">
    <source>
        <dbReference type="ARBA" id="ARBA00005811"/>
    </source>
</evidence>
<dbReference type="GO" id="GO:0022857">
    <property type="term" value="F:transmembrane transporter activity"/>
    <property type="evidence" value="ECO:0007669"/>
    <property type="project" value="InterPro"/>
</dbReference>
<keyword evidence="6 8" id="KW-0472">Membrane</keyword>
<keyword evidence="7" id="KW-0653">Protein transport</keyword>
<proteinExistence type="inferred from homology"/>
<sequence length="127" mass="13683">MDFATLRRRRPSEAIVPMINVVFLLLIFFLMSAQITPPAPFDVTLPESASESTAQPTDTLYMDAQGQLAFNAARGEAVFDALAARSTPDATLQIRADARLEAQALARLLPELAARGIAEIELLTGAP</sequence>
<dbReference type="PANTHER" id="PTHR30558">
    <property type="entry name" value="EXBD MEMBRANE COMPONENT OF PMF-DRIVEN MACROMOLECULE IMPORT SYSTEM"/>
    <property type="match status" value="1"/>
</dbReference>
<dbReference type="RefSeq" id="WP_050661515.1">
    <property type="nucleotide sequence ID" value="NZ_CP118494.1"/>
</dbReference>
<comment type="similarity">
    <text evidence="2 7">Belongs to the ExbD/TolR family.</text>
</comment>
<evidence type="ECO:0000256" key="6">
    <source>
        <dbReference type="ARBA" id="ARBA00023136"/>
    </source>
</evidence>
<name>A0A0L6CYR7_9RHOB</name>
<keyword evidence="5 8" id="KW-1133">Transmembrane helix</keyword>
<dbReference type="InterPro" id="IPR003400">
    <property type="entry name" value="ExbD"/>
</dbReference>
<evidence type="ECO:0000256" key="4">
    <source>
        <dbReference type="ARBA" id="ARBA00022692"/>
    </source>
</evidence>
<accession>A0A0L6CYR7</accession>
<organism evidence="9 10">
    <name type="scientific">Roseovarius tolerans</name>
    <dbReference type="NCBI Taxonomy" id="74031"/>
    <lineage>
        <taxon>Bacteria</taxon>
        <taxon>Pseudomonadati</taxon>
        <taxon>Pseudomonadota</taxon>
        <taxon>Alphaproteobacteria</taxon>
        <taxon>Rhodobacterales</taxon>
        <taxon>Roseobacteraceae</taxon>
        <taxon>Roseovarius</taxon>
    </lineage>
</organism>
<dbReference type="GO" id="GO:0005886">
    <property type="term" value="C:plasma membrane"/>
    <property type="evidence" value="ECO:0007669"/>
    <property type="project" value="UniProtKB-SubCell"/>
</dbReference>
<evidence type="ECO:0000313" key="9">
    <source>
        <dbReference type="EMBL" id="KNX42932.1"/>
    </source>
</evidence>
<evidence type="ECO:0000256" key="8">
    <source>
        <dbReference type="SAM" id="Phobius"/>
    </source>
</evidence>